<reference evidence="1 2" key="1">
    <citation type="submission" date="2017-10" db="EMBL/GenBank/DDBJ databases">
        <title>Draft genome of Longimonas halophila.</title>
        <authorList>
            <person name="Goh K.M."/>
            <person name="Shamsir M.S."/>
            <person name="Lim S.W."/>
        </authorList>
    </citation>
    <scope>NUCLEOTIDE SEQUENCE [LARGE SCALE GENOMIC DNA]</scope>
    <source>
        <strain evidence="1 2">KCTC 42399</strain>
    </source>
</reference>
<evidence type="ECO:0008006" key="3">
    <source>
        <dbReference type="Google" id="ProtNLM"/>
    </source>
</evidence>
<dbReference type="AlphaFoldDB" id="A0A2H3NQK1"/>
<organism evidence="1 2">
    <name type="scientific">Longimonas halophila</name>
    <dbReference type="NCBI Taxonomy" id="1469170"/>
    <lineage>
        <taxon>Bacteria</taxon>
        <taxon>Pseudomonadati</taxon>
        <taxon>Rhodothermota</taxon>
        <taxon>Rhodothermia</taxon>
        <taxon>Rhodothermales</taxon>
        <taxon>Salisaetaceae</taxon>
        <taxon>Longimonas</taxon>
    </lineage>
</organism>
<evidence type="ECO:0000313" key="2">
    <source>
        <dbReference type="Proteomes" id="UP000221024"/>
    </source>
</evidence>
<proteinExistence type="predicted"/>
<name>A0A2H3NQK1_9BACT</name>
<accession>A0A2H3NQK1</accession>
<dbReference type="Gene3D" id="2.60.40.1820">
    <property type="match status" value="1"/>
</dbReference>
<evidence type="ECO:0000313" key="1">
    <source>
        <dbReference type="EMBL" id="PEN09561.1"/>
    </source>
</evidence>
<gene>
    <name evidence="1" type="ORF">CRI93_02175</name>
</gene>
<dbReference type="EMBL" id="PDEP01000001">
    <property type="protein sequence ID" value="PEN09561.1"/>
    <property type="molecule type" value="Genomic_DNA"/>
</dbReference>
<dbReference type="Proteomes" id="UP000221024">
    <property type="component" value="Unassembled WGS sequence"/>
</dbReference>
<comment type="caution">
    <text evidence="1">The sequence shown here is derived from an EMBL/GenBank/DDBJ whole genome shotgun (WGS) entry which is preliminary data.</text>
</comment>
<keyword evidence="2" id="KW-1185">Reference proteome</keyword>
<sequence length="195" mass="21255">MPYLFLVLVSLTLTSCQTLREVGQLRNVDFRLDRVTNAQLAGVNLSQLERPEDLGPVDLLNIGNAVRRGEVPLSFSVIIEGTNPADNSMSARMTALDWTLLLNERETISGAFAEETVLEPGVPTDIRFPVELNLVEFFDGGARDLVNLALSLAGDGPPTNVQFQAEPTIRTPLGPMRYGEPITIVHRTVGNDAAQ</sequence>
<protein>
    <recommendedName>
        <fullName evidence="3">Late embryogenesis abundant protein LEA-2 subgroup domain-containing protein</fullName>
    </recommendedName>
</protein>